<dbReference type="KEGG" id="poj:PtoMrB4_06320"/>
<reference evidence="1 2" key="1">
    <citation type="journal article" date="2020" name="Microbiol. Resour. Announc.">
        <title>Complete genome sequence of Pseudomonas otitidis strain MrB4, isolated from Lake Biwa in Japan.</title>
        <authorList>
            <person name="Miyazaki K."/>
            <person name="Hase E."/>
            <person name="Maruya T."/>
        </authorList>
    </citation>
    <scope>NUCLEOTIDE SEQUENCE [LARGE SCALE GENOMIC DNA]</scope>
    <source>
        <strain evidence="1 2">MrB4</strain>
    </source>
</reference>
<organism evidence="1 2">
    <name type="scientific">Metapseudomonas otitidis</name>
    <dbReference type="NCBI Taxonomy" id="319939"/>
    <lineage>
        <taxon>Bacteria</taxon>
        <taxon>Pseudomonadati</taxon>
        <taxon>Pseudomonadota</taxon>
        <taxon>Gammaproteobacteria</taxon>
        <taxon>Pseudomonadales</taxon>
        <taxon>Pseudomonadaceae</taxon>
        <taxon>Metapseudomonas</taxon>
    </lineage>
</organism>
<dbReference type="AlphaFoldDB" id="A0A679G908"/>
<protein>
    <submittedName>
        <fullName evidence="1">Uncharacterized protein</fullName>
    </submittedName>
</protein>
<sequence length="67" mass="7683">MAGQLAVILGEMVEGFDVSLWDDQEVHRRLWADVMERDNVIVFVQRARRDLPSDDFAEQTVHLDSPG</sequence>
<gene>
    <name evidence="1" type="ORF">PtoMrB4_06320</name>
</gene>
<evidence type="ECO:0000313" key="2">
    <source>
        <dbReference type="Proteomes" id="UP000501237"/>
    </source>
</evidence>
<proteinExistence type="predicted"/>
<name>A0A679G908_9GAMM</name>
<dbReference type="EMBL" id="AP022642">
    <property type="protein sequence ID" value="BCA26655.1"/>
    <property type="molecule type" value="Genomic_DNA"/>
</dbReference>
<accession>A0A679G908</accession>
<evidence type="ECO:0000313" key="1">
    <source>
        <dbReference type="EMBL" id="BCA26655.1"/>
    </source>
</evidence>
<dbReference type="Proteomes" id="UP000501237">
    <property type="component" value="Chromosome"/>
</dbReference>